<protein>
    <submittedName>
        <fullName evidence="1">Uncharacterized protein</fullName>
    </submittedName>
</protein>
<accession>A0A7C4D2K9</accession>
<sequence>MVIDFDDGGRVARVVPRRWQPPNTTLHEKIVAALQSAAERGAPKLPESEPLRGKVEKVLKRFGTLTTERAFALADLHESVFTGPAESVLTVAC</sequence>
<name>A0A7C4D2K9_THEPE</name>
<organism evidence="1">
    <name type="scientific">Thermofilum pendens</name>
    <dbReference type="NCBI Taxonomy" id="2269"/>
    <lineage>
        <taxon>Archaea</taxon>
        <taxon>Thermoproteota</taxon>
        <taxon>Thermoprotei</taxon>
        <taxon>Thermofilales</taxon>
        <taxon>Thermofilaceae</taxon>
        <taxon>Thermofilum</taxon>
    </lineage>
</organism>
<proteinExistence type="predicted"/>
<reference evidence="1" key="1">
    <citation type="journal article" date="2020" name="mSystems">
        <title>Genome- and Community-Level Interaction Insights into Carbon Utilization and Element Cycling Functions of Hydrothermarchaeota in Hydrothermal Sediment.</title>
        <authorList>
            <person name="Zhou Z."/>
            <person name="Liu Y."/>
            <person name="Xu W."/>
            <person name="Pan J."/>
            <person name="Luo Z.H."/>
            <person name="Li M."/>
        </authorList>
    </citation>
    <scope>NUCLEOTIDE SEQUENCE</scope>
    <source>
        <strain evidence="1">SpSt-649</strain>
    </source>
</reference>
<evidence type="ECO:0000313" key="1">
    <source>
        <dbReference type="EMBL" id="HGM47055.1"/>
    </source>
</evidence>
<gene>
    <name evidence="1" type="ORF">ENU21_04830</name>
</gene>
<dbReference type="EMBL" id="DTBQ01000137">
    <property type="protein sequence ID" value="HGM47055.1"/>
    <property type="molecule type" value="Genomic_DNA"/>
</dbReference>
<dbReference type="AlphaFoldDB" id="A0A7C4D2K9"/>
<comment type="caution">
    <text evidence="1">The sequence shown here is derived from an EMBL/GenBank/DDBJ whole genome shotgun (WGS) entry which is preliminary data.</text>
</comment>